<reference evidence="1 2" key="1">
    <citation type="submission" date="2019-12" db="EMBL/GenBank/DDBJ databases">
        <authorList>
            <person name="Alioto T."/>
            <person name="Alioto T."/>
            <person name="Gomez Garrido J."/>
        </authorList>
    </citation>
    <scope>NUCLEOTIDE SEQUENCE [LARGE SCALE GENOMIC DNA]</scope>
</reference>
<sequence length="117" mass="13343">MRLTREIVVALRIFDSQKTVNTLAVIEALGSALTSAFDTWVSYLRWEEIQCHIELLRACLIRWNSRTGYIDYDRLVGKAMDSGLNCTSVEEVLIPGTWITKGSWRLRTNAVRFCSAT</sequence>
<comment type="caution">
    <text evidence="1">The sequence shown here is derived from an EMBL/GenBank/DDBJ whole genome shotgun (WGS) entry which is preliminary data.</text>
</comment>
<dbReference type="AlphaFoldDB" id="A0A8S0S727"/>
<name>A0A8S0S727_OLEEU</name>
<dbReference type="Proteomes" id="UP000594638">
    <property type="component" value="Unassembled WGS sequence"/>
</dbReference>
<proteinExistence type="predicted"/>
<evidence type="ECO:0000313" key="1">
    <source>
        <dbReference type="EMBL" id="CAA2988092.1"/>
    </source>
</evidence>
<protein>
    <submittedName>
        <fullName evidence="1">Uncharacterized protein</fullName>
    </submittedName>
</protein>
<keyword evidence="2" id="KW-1185">Reference proteome</keyword>
<dbReference type="EMBL" id="CACTIH010003970">
    <property type="protein sequence ID" value="CAA2988092.1"/>
    <property type="molecule type" value="Genomic_DNA"/>
</dbReference>
<dbReference type="Gramene" id="OE9A113122T1">
    <property type="protein sequence ID" value="OE9A113122C1"/>
    <property type="gene ID" value="OE9A113122"/>
</dbReference>
<evidence type="ECO:0000313" key="2">
    <source>
        <dbReference type="Proteomes" id="UP000594638"/>
    </source>
</evidence>
<gene>
    <name evidence="1" type="ORF">OLEA9_A113122</name>
</gene>
<organism evidence="1 2">
    <name type="scientific">Olea europaea subsp. europaea</name>
    <dbReference type="NCBI Taxonomy" id="158383"/>
    <lineage>
        <taxon>Eukaryota</taxon>
        <taxon>Viridiplantae</taxon>
        <taxon>Streptophyta</taxon>
        <taxon>Embryophyta</taxon>
        <taxon>Tracheophyta</taxon>
        <taxon>Spermatophyta</taxon>
        <taxon>Magnoliopsida</taxon>
        <taxon>eudicotyledons</taxon>
        <taxon>Gunneridae</taxon>
        <taxon>Pentapetalae</taxon>
        <taxon>asterids</taxon>
        <taxon>lamiids</taxon>
        <taxon>Lamiales</taxon>
        <taxon>Oleaceae</taxon>
        <taxon>Oleeae</taxon>
        <taxon>Olea</taxon>
    </lineage>
</organism>
<accession>A0A8S0S727</accession>